<proteinExistence type="inferred from homology"/>
<dbReference type="Proteomes" id="UP000604825">
    <property type="component" value="Unassembled WGS sequence"/>
</dbReference>
<evidence type="ECO:0000256" key="11">
    <source>
        <dbReference type="ARBA" id="ARBA00023136"/>
    </source>
</evidence>
<keyword evidence="11 12" id="KW-0472">Membrane</keyword>
<dbReference type="PRINTS" id="PR00464">
    <property type="entry name" value="EP450II"/>
</dbReference>
<keyword evidence="7 12" id="KW-1133">Transmembrane helix</keyword>
<keyword evidence="8" id="KW-0560">Oxidoreductase</keyword>
<comment type="subcellular location">
    <subcellularLocation>
        <location evidence="2">Membrane</location>
    </subcellularLocation>
</comment>
<evidence type="ECO:0008006" key="15">
    <source>
        <dbReference type="Google" id="ProtNLM"/>
    </source>
</evidence>
<dbReference type="Pfam" id="PF00067">
    <property type="entry name" value="p450"/>
    <property type="match status" value="1"/>
</dbReference>
<keyword evidence="4" id="KW-0349">Heme</keyword>
<comment type="cofactor">
    <cofactor evidence="1">
        <name>heme</name>
        <dbReference type="ChEBI" id="CHEBI:30413"/>
    </cofactor>
</comment>
<dbReference type="SUPFAM" id="SSF48264">
    <property type="entry name" value="Cytochrome P450"/>
    <property type="match status" value="1"/>
</dbReference>
<evidence type="ECO:0000256" key="10">
    <source>
        <dbReference type="ARBA" id="ARBA00023033"/>
    </source>
</evidence>
<name>A0A811P868_9POAL</name>
<dbReference type="OrthoDB" id="693395at2759"/>
<evidence type="ECO:0000256" key="7">
    <source>
        <dbReference type="ARBA" id="ARBA00022989"/>
    </source>
</evidence>
<keyword evidence="14" id="KW-1185">Reference proteome</keyword>
<reference evidence="13" key="1">
    <citation type="submission" date="2020-10" db="EMBL/GenBank/DDBJ databases">
        <authorList>
            <person name="Han B."/>
            <person name="Lu T."/>
            <person name="Zhao Q."/>
            <person name="Huang X."/>
            <person name="Zhao Y."/>
        </authorList>
    </citation>
    <scope>NUCLEOTIDE SEQUENCE</scope>
</reference>
<dbReference type="GO" id="GO:0016705">
    <property type="term" value="F:oxidoreductase activity, acting on paired donors, with incorporation or reduction of molecular oxygen"/>
    <property type="evidence" value="ECO:0007669"/>
    <property type="project" value="InterPro"/>
</dbReference>
<dbReference type="GO" id="GO:0020037">
    <property type="term" value="F:heme binding"/>
    <property type="evidence" value="ECO:0007669"/>
    <property type="project" value="InterPro"/>
</dbReference>
<evidence type="ECO:0000256" key="5">
    <source>
        <dbReference type="ARBA" id="ARBA00022692"/>
    </source>
</evidence>
<organism evidence="13 14">
    <name type="scientific">Miscanthus lutarioriparius</name>
    <dbReference type="NCBI Taxonomy" id="422564"/>
    <lineage>
        <taxon>Eukaryota</taxon>
        <taxon>Viridiplantae</taxon>
        <taxon>Streptophyta</taxon>
        <taxon>Embryophyta</taxon>
        <taxon>Tracheophyta</taxon>
        <taxon>Spermatophyta</taxon>
        <taxon>Magnoliopsida</taxon>
        <taxon>Liliopsida</taxon>
        <taxon>Poales</taxon>
        <taxon>Poaceae</taxon>
        <taxon>PACMAD clade</taxon>
        <taxon>Panicoideae</taxon>
        <taxon>Andropogonodae</taxon>
        <taxon>Andropogoneae</taxon>
        <taxon>Saccharinae</taxon>
        <taxon>Miscanthus</taxon>
    </lineage>
</organism>
<dbReference type="PANTHER" id="PTHR24282">
    <property type="entry name" value="CYTOCHROME P450 FAMILY MEMBER"/>
    <property type="match status" value="1"/>
</dbReference>
<dbReference type="InterPro" id="IPR050665">
    <property type="entry name" value="Cytochrome_P450_Monooxygen"/>
</dbReference>
<accession>A0A811P868</accession>
<keyword evidence="6" id="KW-0479">Metal-binding</keyword>
<evidence type="ECO:0000256" key="2">
    <source>
        <dbReference type="ARBA" id="ARBA00004370"/>
    </source>
</evidence>
<dbReference type="InterPro" id="IPR001128">
    <property type="entry name" value="Cyt_P450"/>
</dbReference>
<keyword evidence="9" id="KW-0408">Iron</keyword>
<evidence type="ECO:0000256" key="6">
    <source>
        <dbReference type="ARBA" id="ARBA00022723"/>
    </source>
</evidence>
<comment type="caution">
    <text evidence="13">The sequence shown here is derived from an EMBL/GenBank/DDBJ whole genome shotgun (WGS) entry which is preliminary data.</text>
</comment>
<keyword evidence="5 12" id="KW-0812">Transmembrane</keyword>
<dbReference type="InterPro" id="IPR036396">
    <property type="entry name" value="Cyt_P450_sf"/>
</dbReference>
<gene>
    <name evidence="13" type="ORF">NCGR_LOCUS25751</name>
</gene>
<keyword evidence="10" id="KW-0503">Monooxygenase</keyword>
<evidence type="ECO:0000256" key="1">
    <source>
        <dbReference type="ARBA" id="ARBA00001971"/>
    </source>
</evidence>
<dbReference type="GO" id="GO:0006629">
    <property type="term" value="P:lipid metabolic process"/>
    <property type="evidence" value="ECO:0007669"/>
    <property type="project" value="UniProtKB-ARBA"/>
</dbReference>
<evidence type="ECO:0000256" key="4">
    <source>
        <dbReference type="ARBA" id="ARBA00022617"/>
    </source>
</evidence>
<dbReference type="GO" id="GO:0004497">
    <property type="term" value="F:monooxygenase activity"/>
    <property type="evidence" value="ECO:0007669"/>
    <property type="project" value="UniProtKB-KW"/>
</dbReference>
<evidence type="ECO:0000256" key="3">
    <source>
        <dbReference type="ARBA" id="ARBA00010617"/>
    </source>
</evidence>
<comment type="similarity">
    <text evidence="3">Belongs to the cytochrome P450 family.</text>
</comment>
<feature type="transmembrane region" description="Helical" evidence="12">
    <location>
        <begin position="6"/>
        <end position="30"/>
    </location>
</feature>
<dbReference type="GO" id="GO:0016020">
    <property type="term" value="C:membrane"/>
    <property type="evidence" value="ECO:0007669"/>
    <property type="project" value="UniProtKB-SubCell"/>
</dbReference>
<evidence type="ECO:0000256" key="8">
    <source>
        <dbReference type="ARBA" id="ARBA00023002"/>
    </source>
</evidence>
<dbReference type="GO" id="GO:0005506">
    <property type="term" value="F:iron ion binding"/>
    <property type="evidence" value="ECO:0007669"/>
    <property type="project" value="InterPro"/>
</dbReference>
<dbReference type="InterPro" id="IPR002402">
    <property type="entry name" value="Cyt_P450_E_grp-II"/>
</dbReference>
<dbReference type="Gene3D" id="1.10.630.10">
    <property type="entry name" value="Cytochrome P450"/>
    <property type="match status" value="1"/>
</dbReference>
<dbReference type="PANTHER" id="PTHR24282:SF110">
    <property type="entry name" value="OS01G0349800 PROTEIN"/>
    <property type="match status" value="1"/>
</dbReference>
<dbReference type="EMBL" id="CAJGYO010000006">
    <property type="protein sequence ID" value="CAD6238560.1"/>
    <property type="molecule type" value="Genomic_DNA"/>
</dbReference>
<evidence type="ECO:0000256" key="9">
    <source>
        <dbReference type="ARBA" id="ARBA00023004"/>
    </source>
</evidence>
<dbReference type="AlphaFoldDB" id="A0A811P868"/>
<protein>
    <recommendedName>
        <fullName evidence="15">Cytochrome P450</fullName>
    </recommendedName>
</protein>
<sequence length="234" mass="26061">MDVSIGSVLGALLAVLVSTLLIRVMFLLVWKPYAVSRWFRGQGVGSPSYSRMIGYFDSLIPDCIIYICACVCHSGKTFLYWFGAVPTICVAEVDLVKQVLTERTGLFPKDYLNPNTEALLGKGLVLTNGEDWKRHRKVVHPAFNLDKLKAMSVVMADLAQHMMQQWQCQILQATNHEAEIELSSEFSELTSDVIAHTAFGSSYKEGKEVFVAQKELQELAFSASLDIPAPGRLR</sequence>
<evidence type="ECO:0000256" key="12">
    <source>
        <dbReference type="SAM" id="Phobius"/>
    </source>
</evidence>
<evidence type="ECO:0000313" key="13">
    <source>
        <dbReference type="EMBL" id="CAD6238560.1"/>
    </source>
</evidence>
<evidence type="ECO:0000313" key="14">
    <source>
        <dbReference type="Proteomes" id="UP000604825"/>
    </source>
</evidence>